<proteinExistence type="predicted"/>
<dbReference type="Gene3D" id="2.30.130.40">
    <property type="entry name" value="LON domain-like"/>
    <property type="match status" value="1"/>
</dbReference>
<dbReference type="Pfam" id="PF02190">
    <property type="entry name" value="LON_substr_bdg"/>
    <property type="match status" value="1"/>
</dbReference>
<evidence type="ECO:0000313" key="2">
    <source>
        <dbReference type="EMBL" id="SGZ14714.1"/>
    </source>
</evidence>
<dbReference type="InterPro" id="IPR046336">
    <property type="entry name" value="Lon_prtase_N_sf"/>
</dbReference>
<dbReference type="RefSeq" id="WP_075497955.1">
    <property type="nucleotide sequence ID" value="NZ_CAWRBC010000023.1"/>
</dbReference>
<dbReference type="SUPFAM" id="SSF88697">
    <property type="entry name" value="PUA domain-like"/>
    <property type="match status" value="1"/>
</dbReference>
<dbReference type="AlphaFoldDB" id="A0A1L0F0V4"/>
<dbReference type="InterPro" id="IPR003111">
    <property type="entry name" value="Lon_prtase_N"/>
</dbReference>
<dbReference type="InterPro" id="IPR015947">
    <property type="entry name" value="PUA-like_sf"/>
</dbReference>
<dbReference type="SMART" id="SM00464">
    <property type="entry name" value="LON"/>
    <property type="match status" value="1"/>
</dbReference>
<name>A0A1L0F0V4_9GAMM</name>
<sequence>MQSTQLALFPLPSHILPNGRLPLRIIEDRYIRMIKDSTKSMIGFGIVMIDSKQIGAFGHISPIGTHVKIVDFYPLDDGFLGIIVEGVDRSIIDNITIEGDGLKIAEVHYISNWPDQNITEQDRYLTDKLTDIFNQHPELDELYSSKEMDNASWISQRWLELLPISVEQKQFLLQQPNCTRTLQVLKELMPI</sequence>
<dbReference type="EMBL" id="FPLD01000113">
    <property type="protein sequence ID" value="SGZ14714.1"/>
    <property type="molecule type" value="Genomic_DNA"/>
</dbReference>
<dbReference type="PANTHER" id="PTHR46732:SF8">
    <property type="entry name" value="ATP-DEPENDENT PROTEASE LA (LON) DOMAIN PROTEIN"/>
    <property type="match status" value="1"/>
</dbReference>
<dbReference type="PANTHER" id="PTHR46732">
    <property type="entry name" value="ATP-DEPENDENT PROTEASE LA (LON) DOMAIN PROTEIN"/>
    <property type="match status" value="1"/>
</dbReference>
<gene>
    <name evidence="2" type="ORF">NVI5450_4095</name>
</gene>
<organism evidence="2 3">
    <name type="scientific">Moritella viscosa</name>
    <dbReference type="NCBI Taxonomy" id="80854"/>
    <lineage>
        <taxon>Bacteria</taxon>
        <taxon>Pseudomonadati</taxon>
        <taxon>Pseudomonadota</taxon>
        <taxon>Gammaproteobacteria</taxon>
        <taxon>Alteromonadales</taxon>
        <taxon>Moritellaceae</taxon>
        <taxon>Moritella</taxon>
    </lineage>
</organism>
<reference evidence="2 3" key="1">
    <citation type="submission" date="2016-11" db="EMBL/GenBank/DDBJ databases">
        <authorList>
            <person name="Jaros S."/>
            <person name="Januszkiewicz K."/>
            <person name="Wedrychowicz H."/>
        </authorList>
    </citation>
    <scope>NUCLEOTIDE SEQUENCE [LARGE SCALE GENOMIC DNA]</scope>
    <source>
        <strain evidence="2">NVI 5450</strain>
    </source>
</reference>
<dbReference type="Gene3D" id="1.10.4060.10">
    <property type="entry name" value="BPP1347 like domain"/>
    <property type="match status" value="1"/>
</dbReference>
<evidence type="ECO:0000313" key="3">
    <source>
        <dbReference type="Proteomes" id="UP000183794"/>
    </source>
</evidence>
<dbReference type="Proteomes" id="UP000183794">
    <property type="component" value="Unassembled WGS sequence"/>
</dbReference>
<dbReference type="OrthoDB" id="8558970at2"/>
<feature type="domain" description="Lon N-terminal" evidence="1">
    <location>
        <begin position="5"/>
        <end position="191"/>
    </location>
</feature>
<evidence type="ECO:0000259" key="1">
    <source>
        <dbReference type="SMART" id="SM00464"/>
    </source>
</evidence>
<accession>A0A1L0F0V4</accession>
<protein>
    <recommendedName>
        <fullName evidence="1">Lon N-terminal domain-containing protein</fullName>
    </recommendedName>
</protein>